<evidence type="ECO:0000313" key="2">
    <source>
        <dbReference type="Proteomes" id="UP000315783"/>
    </source>
</evidence>
<dbReference type="EMBL" id="SPUK01000023">
    <property type="protein sequence ID" value="TQV90817.1"/>
    <property type="molecule type" value="Genomic_DNA"/>
</dbReference>
<reference evidence="1 2" key="1">
    <citation type="journal article" date="2019" name="Appl. Microbiol. Biotechnol.">
        <title>Genome sequence of Isaria javanica and comparative genome analysis insights into family S53 peptidase evolution in fungal entomopathogens.</title>
        <authorList>
            <person name="Lin R."/>
            <person name="Zhang X."/>
            <person name="Xin B."/>
            <person name="Zou M."/>
            <person name="Gao Y."/>
            <person name="Qin F."/>
            <person name="Hu Q."/>
            <person name="Xie B."/>
            <person name="Cheng X."/>
        </authorList>
    </citation>
    <scope>NUCLEOTIDE SEQUENCE [LARGE SCALE GENOMIC DNA]</scope>
    <source>
        <strain evidence="1 2">IJ1G</strain>
    </source>
</reference>
<sequence length="57" mass="6069">MTAQLETGSAFACSRAAEARPFPELPFTMSCDYLSRGDDSSTPTNCTKFSATRTAVA</sequence>
<accession>A0A545UMX5</accession>
<gene>
    <name evidence="1" type="ORF">IF1G_10560</name>
</gene>
<dbReference type="Proteomes" id="UP000315783">
    <property type="component" value="Unassembled WGS sequence"/>
</dbReference>
<protein>
    <submittedName>
        <fullName evidence="1">Uncharacterized protein</fullName>
    </submittedName>
</protein>
<evidence type="ECO:0000313" key="1">
    <source>
        <dbReference type="EMBL" id="TQV90817.1"/>
    </source>
</evidence>
<proteinExistence type="predicted"/>
<name>A0A545UMX5_9HYPO</name>
<comment type="caution">
    <text evidence="1">The sequence shown here is derived from an EMBL/GenBank/DDBJ whole genome shotgun (WGS) entry which is preliminary data.</text>
</comment>
<organism evidence="1 2">
    <name type="scientific">Cordyceps javanica</name>
    <dbReference type="NCBI Taxonomy" id="43265"/>
    <lineage>
        <taxon>Eukaryota</taxon>
        <taxon>Fungi</taxon>
        <taxon>Dikarya</taxon>
        <taxon>Ascomycota</taxon>
        <taxon>Pezizomycotina</taxon>
        <taxon>Sordariomycetes</taxon>
        <taxon>Hypocreomycetidae</taxon>
        <taxon>Hypocreales</taxon>
        <taxon>Cordycipitaceae</taxon>
        <taxon>Cordyceps</taxon>
    </lineage>
</organism>
<dbReference type="AlphaFoldDB" id="A0A545UMX5"/>
<keyword evidence="2" id="KW-1185">Reference proteome</keyword>